<dbReference type="Proteomes" id="UP000305517">
    <property type="component" value="Unassembled WGS sequence"/>
</dbReference>
<name>A0A5R8WV51_9BACT</name>
<feature type="signal peptide" evidence="1">
    <location>
        <begin position="1"/>
        <end position="23"/>
    </location>
</feature>
<dbReference type="RefSeq" id="WP_138075873.1">
    <property type="nucleotide sequence ID" value="NZ_VAJM01000002.1"/>
</dbReference>
<reference evidence="2 3" key="1">
    <citation type="submission" date="2019-05" db="EMBL/GenBank/DDBJ databases">
        <title>Hymenobacter edaphi sp. nov., isolated from abandoned arsenic-contaminated farmland soil.</title>
        <authorList>
            <person name="Nie L."/>
        </authorList>
    </citation>
    <scope>NUCLEOTIDE SEQUENCE [LARGE SCALE GENOMIC DNA]</scope>
    <source>
        <strain evidence="2 3">1-3-3-8</strain>
    </source>
</reference>
<dbReference type="AlphaFoldDB" id="A0A5R8WV51"/>
<comment type="caution">
    <text evidence="2">The sequence shown here is derived from an EMBL/GenBank/DDBJ whole genome shotgun (WGS) entry which is preliminary data.</text>
</comment>
<evidence type="ECO:0000313" key="3">
    <source>
        <dbReference type="Proteomes" id="UP000305517"/>
    </source>
</evidence>
<evidence type="ECO:0000256" key="1">
    <source>
        <dbReference type="SAM" id="SignalP"/>
    </source>
</evidence>
<accession>A0A5R8WV51</accession>
<evidence type="ECO:0000313" key="2">
    <source>
        <dbReference type="EMBL" id="TLM95373.1"/>
    </source>
</evidence>
<dbReference type="PROSITE" id="PS51257">
    <property type="entry name" value="PROKAR_LIPOPROTEIN"/>
    <property type="match status" value="1"/>
</dbReference>
<sequence>MKRYSLSSLLLYLFLGLSGCSTPNTESQASRFKIFELGKATLQLSSDWRLLDTTTAHVSPHEGRVYILQNTHSPHYDYREMFTVDFISARGAYSLTKMGGAYADFLRETVDDVQINSIRDTIINGRPFQVMPCSFTLKYSKIQLISTIAFTGSRTQIVTMAGTAVKGSEAENRKNRSVFRQAICSFTWK</sequence>
<feature type="chain" id="PRO_5024414750" description="Lipoprotein" evidence="1">
    <location>
        <begin position="24"/>
        <end position="189"/>
    </location>
</feature>
<dbReference type="OrthoDB" id="9838775at2"/>
<gene>
    <name evidence="2" type="ORF">FDY95_06175</name>
</gene>
<organism evidence="2 3">
    <name type="scientific">Hymenobacter jeollabukensis</name>
    <dbReference type="NCBI Taxonomy" id="2025313"/>
    <lineage>
        <taxon>Bacteria</taxon>
        <taxon>Pseudomonadati</taxon>
        <taxon>Bacteroidota</taxon>
        <taxon>Cytophagia</taxon>
        <taxon>Cytophagales</taxon>
        <taxon>Hymenobacteraceae</taxon>
        <taxon>Hymenobacter</taxon>
    </lineage>
</organism>
<protein>
    <recommendedName>
        <fullName evidence="4">Lipoprotein</fullName>
    </recommendedName>
</protein>
<proteinExistence type="predicted"/>
<keyword evidence="3" id="KW-1185">Reference proteome</keyword>
<keyword evidence="1" id="KW-0732">Signal</keyword>
<dbReference type="EMBL" id="VAJM01000002">
    <property type="protein sequence ID" value="TLM95373.1"/>
    <property type="molecule type" value="Genomic_DNA"/>
</dbReference>
<evidence type="ECO:0008006" key="4">
    <source>
        <dbReference type="Google" id="ProtNLM"/>
    </source>
</evidence>